<keyword evidence="13" id="KW-0511">Multifunctional enzyme</keyword>
<dbReference type="GO" id="GO:0046872">
    <property type="term" value="F:metal ion binding"/>
    <property type="evidence" value="ECO:0007669"/>
    <property type="project" value="UniProtKB-UniRule"/>
</dbReference>
<feature type="binding site" evidence="17">
    <location>
        <position position="437"/>
    </location>
    <ligand>
        <name>(6S)-NADPHX</name>
        <dbReference type="ChEBI" id="CHEBI:64076"/>
    </ligand>
</feature>
<dbReference type="PANTHER" id="PTHR12592">
    <property type="entry name" value="ATP-DEPENDENT (S)-NAD(P)H-HYDRATE DEHYDRATASE FAMILY MEMBER"/>
    <property type="match status" value="1"/>
</dbReference>
<evidence type="ECO:0000259" key="22">
    <source>
        <dbReference type="PROSITE" id="PS51385"/>
    </source>
</evidence>
<evidence type="ECO:0000256" key="9">
    <source>
        <dbReference type="ARBA" id="ARBA00022958"/>
    </source>
</evidence>
<comment type="similarity">
    <text evidence="4 19">In the C-terminal section; belongs to the NnrD/CARKD family.</text>
</comment>
<dbReference type="Gene3D" id="3.40.1190.20">
    <property type="match status" value="1"/>
</dbReference>
<comment type="cofactor">
    <cofactor evidence="18 19">
        <name>K(+)</name>
        <dbReference type="ChEBI" id="CHEBI:29103"/>
    </cofactor>
    <text evidence="18 19">Binds 1 potassium ion per subunit.</text>
</comment>
<keyword evidence="11 18" id="KW-0413">Isomerase</keyword>
<comment type="function">
    <text evidence="14 19">Bifunctional enzyme that catalyzes the epimerization of the S- and R-forms of NAD(P)HX and the dehydration of the S-form of NAD(P)HX at the expense of ADP, which is converted to AMP. This allows the repair of both epimers of NAD(P)HX, a damaged form of NAD(P)H that is a result of enzymatic or heat-dependent hydration.</text>
</comment>
<evidence type="ECO:0000313" key="24">
    <source>
        <dbReference type="Proteomes" id="UP000247807"/>
    </source>
</evidence>
<dbReference type="GO" id="GO:0005524">
    <property type="term" value="F:ATP binding"/>
    <property type="evidence" value="ECO:0007669"/>
    <property type="project" value="UniProtKB-UniRule"/>
</dbReference>
<dbReference type="OrthoDB" id="9806925at2"/>
<gene>
    <name evidence="18" type="primary">nnrE</name>
    <name evidence="17" type="synonym">nnrD</name>
    <name evidence="23" type="ORF">DNJ73_07205</name>
</gene>
<comment type="similarity">
    <text evidence="17">Belongs to the NnrD/CARKD family.</text>
</comment>
<dbReference type="PROSITE" id="PS51383">
    <property type="entry name" value="YJEF_C_3"/>
    <property type="match status" value="1"/>
</dbReference>
<comment type="catalytic activity">
    <reaction evidence="2 18 19">
        <text>(6R)-NADPHX = (6S)-NADPHX</text>
        <dbReference type="Rhea" id="RHEA:32227"/>
        <dbReference type="ChEBI" id="CHEBI:64076"/>
        <dbReference type="ChEBI" id="CHEBI:64077"/>
        <dbReference type="EC" id="5.1.99.6"/>
    </reaction>
</comment>
<dbReference type="EC" id="5.1.99.6" evidence="19"/>
<dbReference type="Gene3D" id="3.40.50.10260">
    <property type="entry name" value="YjeF N-terminal domain"/>
    <property type="match status" value="1"/>
</dbReference>
<comment type="catalytic activity">
    <reaction evidence="16 17 19">
        <text>(6S)-NADPHX + ADP = AMP + phosphate + NADPH + H(+)</text>
        <dbReference type="Rhea" id="RHEA:32235"/>
        <dbReference type="ChEBI" id="CHEBI:15378"/>
        <dbReference type="ChEBI" id="CHEBI:43474"/>
        <dbReference type="ChEBI" id="CHEBI:57783"/>
        <dbReference type="ChEBI" id="CHEBI:64076"/>
        <dbReference type="ChEBI" id="CHEBI:456215"/>
        <dbReference type="ChEBI" id="CHEBI:456216"/>
        <dbReference type="EC" id="4.2.1.136"/>
    </reaction>
</comment>
<comment type="subunit">
    <text evidence="17">Homotetramer.</text>
</comment>
<feature type="domain" description="YjeF C-terminal" evidence="21">
    <location>
        <begin position="278"/>
        <end position="560"/>
    </location>
</feature>
<feature type="transmembrane region" description="Helical" evidence="20">
    <location>
        <begin position="21"/>
        <end position="48"/>
    </location>
</feature>
<evidence type="ECO:0000256" key="12">
    <source>
        <dbReference type="ARBA" id="ARBA00023239"/>
    </source>
</evidence>
<comment type="catalytic activity">
    <reaction evidence="15 17 19">
        <text>(6S)-NADHX + ADP = AMP + phosphate + NADH + H(+)</text>
        <dbReference type="Rhea" id="RHEA:32223"/>
        <dbReference type="ChEBI" id="CHEBI:15378"/>
        <dbReference type="ChEBI" id="CHEBI:43474"/>
        <dbReference type="ChEBI" id="CHEBI:57945"/>
        <dbReference type="ChEBI" id="CHEBI:64074"/>
        <dbReference type="ChEBI" id="CHEBI:456215"/>
        <dbReference type="ChEBI" id="CHEBI:456216"/>
        <dbReference type="EC" id="4.2.1.136"/>
    </reaction>
</comment>
<dbReference type="Pfam" id="PF01256">
    <property type="entry name" value="Carb_kinase"/>
    <property type="match status" value="1"/>
</dbReference>
<keyword evidence="8 17" id="KW-0521">NADP</keyword>
<comment type="function">
    <text evidence="18">Catalyzes the epimerization of the S- and R-forms of NAD(P)HX, a damaged form of NAD(P)H that is a result of enzymatic or heat-dependent hydration. This is a prerequisite for the S-specific NAD(P)H-hydrate dehydratase to allow the repair of both epimers of NAD(P)HX.</text>
</comment>
<evidence type="ECO:0000256" key="8">
    <source>
        <dbReference type="ARBA" id="ARBA00022857"/>
    </source>
</evidence>
<dbReference type="GO" id="GO:0052855">
    <property type="term" value="F:ADP-dependent NAD(P)H-hydrate dehydratase activity"/>
    <property type="evidence" value="ECO:0007669"/>
    <property type="project" value="UniProtKB-UniRule"/>
</dbReference>
<comment type="similarity">
    <text evidence="3 19">In the N-terminal section; belongs to the NnrE/AIBP family.</text>
</comment>
<feature type="binding site" evidence="17">
    <location>
        <position position="384"/>
    </location>
    <ligand>
        <name>(6S)-NADPHX</name>
        <dbReference type="ChEBI" id="CHEBI:64076"/>
    </ligand>
</feature>
<keyword evidence="20" id="KW-1133">Transmembrane helix</keyword>
<dbReference type="SUPFAM" id="SSF64153">
    <property type="entry name" value="YjeF N-terminal domain-like"/>
    <property type="match status" value="1"/>
</dbReference>
<dbReference type="InterPro" id="IPR036652">
    <property type="entry name" value="YjeF_N_dom_sf"/>
</dbReference>
<comment type="caution">
    <text evidence="18">Lacks conserved residue(s) required for the propagation of feature annotation.</text>
</comment>
<protein>
    <recommendedName>
        <fullName evidence="19">Bifunctional NAD(P)H-hydrate repair enzyme</fullName>
    </recommendedName>
    <alternativeName>
        <fullName evidence="19">Nicotinamide nucleotide repair protein</fullName>
    </alternativeName>
    <domain>
        <recommendedName>
            <fullName evidence="19">ADP-dependent (S)-NAD(P)H-hydrate dehydratase</fullName>
            <ecNumber evidence="19">4.2.1.136</ecNumber>
        </recommendedName>
        <alternativeName>
            <fullName evidence="19">ADP-dependent NAD(P)HX dehydratase</fullName>
        </alternativeName>
    </domain>
    <domain>
        <recommendedName>
            <fullName evidence="19">NAD(P)H-hydrate epimerase</fullName>
            <ecNumber evidence="19">5.1.99.6</ecNumber>
        </recommendedName>
    </domain>
</protein>
<dbReference type="GO" id="GO:0046496">
    <property type="term" value="P:nicotinamide nucleotide metabolic process"/>
    <property type="evidence" value="ECO:0007669"/>
    <property type="project" value="UniProtKB-UniRule"/>
</dbReference>
<dbReference type="HAMAP" id="MF_01965">
    <property type="entry name" value="NADHX_dehydratase"/>
    <property type="match status" value="1"/>
</dbReference>
<dbReference type="PANTHER" id="PTHR12592:SF0">
    <property type="entry name" value="ATP-DEPENDENT (S)-NAD(P)H-HYDRATE DEHYDRATASE"/>
    <property type="match status" value="1"/>
</dbReference>
<evidence type="ECO:0000256" key="11">
    <source>
        <dbReference type="ARBA" id="ARBA00023235"/>
    </source>
</evidence>
<comment type="caution">
    <text evidence="23">The sequence shown here is derived from an EMBL/GenBank/DDBJ whole genome shotgun (WGS) entry which is preliminary data.</text>
</comment>
<dbReference type="SUPFAM" id="SSF53613">
    <property type="entry name" value="Ribokinase-like"/>
    <property type="match status" value="1"/>
</dbReference>
<dbReference type="PROSITE" id="PS51385">
    <property type="entry name" value="YJEF_N"/>
    <property type="match status" value="1"/>
</dbReference>
<dbReference type="AlphaFoldDB" id="A0A318QYT8"/>
<evidence type="ECO:0000256" key="17">
    <source>
        <dbReference type="HAMAP-Rule" id="MF_01965"/>
    </source>
</evidence>
<dbReference type="EMBL" id="QJUE01000005">
    <property type="protein sequence ID" value="PYE01204.1"/>
    <property type="molecule type" value="Genomic_DNA"/>
</dbReference>
<evidence type="ECO:0000256" key="4">
    <source>
        <dbReference type="ARBA" id="ARBA00009524"/>
    </source>
</evidence>
<evidence type="ECO:0000256" key="16">
    <source>
        <dbReference type="ARBA" id="ARBA00049209"/>
    </source>
</evidence>
<dbReference type="GO" id="GO:0110051">
    <property type="term" value="P:metabolite repair"/>
    <property type="evidence" value="ECO:0007669"/>
    <property type="project" value="TreeGrafter"/>
</dbReference>
<feature type="binding site" evidence="18">
    <location>
        <position position="208"/>
    </location>
    <ligand>
        <name>(6S)-NADPHX</name>
        <dbReference type="ChEBI" id="CHEBI:64076"/>
    </ligand>
</feature>
<evidence type="ECO:0000259" key="21">
    <source>
        <dbReference type="PROSITE" id="PS51383"/>
    </source>
</evidence>
<evidence type="ECO:0000256" key="13">
    <source>
        <dbReference type="ARBA" id="ARBA00023268"/>
    </source>
</evidence>
<dbReference type="NCBIfam" id="TIGR00196">
    <property type="entry name" value="yjeF_cterm"/>
    <property type="match status" value="1"/>
</dbReference>
<evidence type="ECO:0000256" key="1">
    <source>
        <dbReference type="ARBA" id="ARBA00000013"/>
    </source>
</evidence>
<dbReference type="EC" id="4.2.1.136" evidence="19"/>
<feature type="binding site" evidence="17">
    <location>
        <position position="500"/>
    </location>
    <ligand>
        <name>AMP</name>
        <dbReference type="ChEBI" id="CHEBI:456215"/>
    </ligand>
</feature>
<evidence type="ECO:0000313" key="23">
    <source>
        <dbReference type="EMBL" id="PYE01204.1"/>
    </source>
</evidence>
<dbReference type="InterPro" id="IPR004443">
    <property type="entry name" value="YjeF_N_dom"/>
</dbReference>
<accession>A0A318QYT8</accession>
<evidence type="ECO:0000256" key="19">
    <source>
        <dbReference type="PIRNR" id="PIRNR017184"/>
    </source>
</evidence>
<evidence type="ECO:0000256" key="2">
    <source>
        <dbReference type="ARBA" id="ARBA00000909"/>
    </source>
</evidence>
<keyword evidence="10 17" id="KW-0520">NAD</keyword>
<comment type="catalytic activity">
    <reaction evidence="1 18 19">
        <text>(6R)-NADHX = (6S)-NADHX</text>
        <dbReference type="Rhea" id="RHEA:32215"/>
        <dbReference type="ChEBI" id="CHEBI:64074"/>
        <dbReference type="ChEBI" id="CHEBI:64075"/>
        <dbReference type="EC" id="5.1.99.6"/>
    </reaction>
</comment>
<dbReference type="Proteomes" id="UP000247807">
    <property type="component" value="Unassembled WGS sequence"/>
</dbReference>
<sequence>MLAVFLMFSRLFFLKSNDLKLFLFLLFPHSWALIVASIHSGFGCFLILNWPQSDSEHLMVSSEQMQIIEKEMFSMGMPVEALMEKVGIGISTWILDRQRLIENGAIVLVGPGHNGGDGLVVARELYMAGVDISIWCPFPLKKELTQKHFDYAIRIGIENLKHKPDPNSNSLWIEALFGLGQSRIFSDEIVYLLNTKKKTSPDKLISIDVPAGLDSDNGNTLSNTSFKTSFTLSLGLFKTGLIQDSAIDFVGDLERVDIGIPNKILVDLPETQPLRISFSDLSTFVWPRPSRSKSKYQRGRVLVIAGSEKYRGAASLALNGALASGTGSVSAFLPHSVSSNLWSSHPEVLLLGDLNTFQNGSSDFSKVLNEVDLNRFDSILLGPGLGTAEEKDCFGSYLQDFKGLLVLDADAINRLSITSKGWEWLNDRKGPTWLTPHLEEFKRLFPSIDCSNPLKAGIEAAKICSSSVLLKSAHSVISDPGGKTWQIGQVNSCVARTGLGDVLAGFVSGMGASGLACDKKLDSSLLAASALMHAYAGAFCIKGSTASTICTFLSELMKKEST</sequence>
<feature type="binding site" evidence="17">
    <location>
        <position position="501"/>
    </location>
    <ligand>
        <name>(6S)-NADPHX</name>
        <dbReference type="ChEBI" id="CHEBI:64076"/>
    </ligand>
</feature>
<dbReference type="NCBIfam" id="TIGR00197">
    <property type="entry name" value="yjeF_nterm"/>
    <property type="match status" value="1"/>
</dbReference>
<proteinExistence type="inferred from homology"/>
<evidence type="ECO:0000256" key="5">
    <source>
        <dbReference type="ARBA" id="ARBA00022723"/>
    </source>
</evidence>
<keyword evidence="6 17" id="KW-0547">Nucleotide-binding</keyword>
<dbReference type="PIRSF" id="PIRSF017184">
    <property type="entry name" value="Nnr"/>
    <property type="match status" value="1"/>
</dbReference>
<evidence type="ECO:0000256" key="18">
    <source>
        <dbReference type="HAMAP-Rule" id="MF_01966"/>
    </source>
</evidence>
<dbReference type="InterPro" id="IPR000631">
    <property type="entry name" value="CARKD"/>
</dbReference>
<comment type="cofactor">
    <cofactor evidence="17">
        <name>Mg(2+)</name>
        <dbReference type="ChEBI" id="CHEBI:18420"/>
    </cofactor>
</comment>
<evidence type="ECO:0000256" key="15">
    <source>
        <dbReference type="ARBA" id="ARBA00048238"/>
    </source>
</evidence>
<feature type="binding site" evidence="17">
    <location>
        <begin position="471"/>
        <end position="475"/>
    </location>
    <ligand>
        <name>AMP</name>
        <dbReference type="ChEBI" id="CHEBI:456215"/>
    </ligand>
</feature>
<feature type="binding site" evidence="18">
    <location>
        <begin position="113"/>
        <end position="117"/>
    </location>
    <ligand>
        <name>(6S)-NADPHX</name>
        <dbReference type="ChEBI" id="CHEBI:64076"/>
    </ligand>
</feature>
<evidence type="ECO:0000256" key="20">
    <source>
        <dbReference type="SAM" id="Phobius"/>
    </source>
</evidence>
<dbReference type="GO" id="GO:0052856">
    <property type="term" value="F:NAD(P)HX epimerase activity"/>
    <property type="evidence" value="ECO:0007669"/>
    <property type="project" value="UniProtKB-UniRule"/>
</dbReference>
<dbReference type="Pfam" id="PF03853">
    <property type="entry name" value="YjeF_N"/>
    <property type="match status" value="1"/>
</dbReference>
<name>A0A318QYT8_PROMR</name>
<keyword evidence="12 17" id="KW-0456">Lyase</keyword>
<keyword evidence="7 17" id="KW-0067">ATP-binding</keyword>
<comment type="similarity">
    <text evidence="18">Belongs to the NnrE/AIBP family.</text>
</comment>
<keyword evidence="20" id="KW-0812">Transmembrane</keyword>
<keyword evidence="5 18" id="KW-0479">Metal-binding</keyword>
<feature type="domain" description="YjeF N-terminal" evidence="22">
    <location>
        <begin position="65"/>
        <end position="266"/>
    </location>
</feature>
<feature type="binding site" evidence="17">
    <location>
        <position position="313"/>
    </location>
    <ligand>
        <name>(6S)-NADPHX</name>
        <dbReference type="ChEBI" id="CHEBI:64076"/>
    </ligand>
</feature>
<keyword evidence="9 18" id="KW-0630">Potassium</keyword>
<evidence type="ECO:0000256" key="3">
    <source>
        <dbReference type="ARBA" id="ARBA00006001"/>
    </source>
</evidence>
<evidence type="ECO:0000256" key="6">
    <source>
        <dbReference type="ARBA" id="ARBA00022741"/>
    </source>
</evidence>
<dbReference type="InterPro" id="IPR029056">
    <property type="entry name" value="Ribokinase-like"/>
</dbReference>
<comment type="function">
    <text evidence="17">Catalyzes the dehydration of the S-form of NAD(P)HX at the expense of ADP, which is converted to AMP. Together with NAD(P)HX epimerase, which catalyzes the epimerization of the S- and R-forms, the enzyme allows the repair of both epimers of NAD(P)HX, a damaged form of NAD(P)H that is a result of enzymatic or heat-dependent hydration.</text>
</comment>
<keyword evidence="20" id="KW-0472">Membrane</keyword>
<reference evidence="23 24" key="1">
    <citation type="journal article" date="2018" name="Appl. Environ. Microbiol.">
        <title>Genome rearrangement shapes Prochlorococcus ecological adaptation.</title>
        <authorList>
            <person name="Yan W."/>
            <person name="Wei S."/>
            <person name="Wang Q."/>
            <person name="Xiao X."/>
            <person name="Zeng Q."/>
            <person name="Jiao N."/>
            <person name="Zhang R."/>
        </authorList>
    </citation>
    <scope>NUCLEOTIDE SEQUENCE [LARGE SCALE GENOMIC DNA]</scope>
    <source>
        <strain evidence="23 24">XMU1408</strain>
    </source>
</reference>
<dbReference type="HAMAP" id="MF_01966">
    <property type="entry name" value="NADHX_epimerase"/>
    <property type="match status" value="1"/>
</dbReference>
<evidence type="ECO:0000256" key="7">
    <source>
        <dbReference type="ARBA" id="ARBA00022840"/>
    </source>
</evidence>
<feature type="binding site" evidence="18">
    <location>
        <begin position="178"/>
        <end position="184"/>
    </location>
    <ligand>
        <name>(6S)-NADPHX</name>
        <dbReference type="ChEBI" id="CHEBI:64076"/>
    </ligand>
</feature>
<feature type="binding site" evidence="18">
    <location>
        <position position="114"/>
    </location>
    <ligand>
        <name>K(+)</name>
        <dbReference type="ChEBI" id="CHEBI:29103"/>
    </ligand>
</feature>
<dbReference type="CDD" id="cd01171">
    <property type="entry name" value="YXKO-related"/>
    <property type="match status" value="1"/>
</dbReference>
<evidence type="ECO:0000256" key="14">
    <source>
        <dbReference type="ARBA" id="ARBA00025153"/>
    </source>
</evidence>
<organism evidence="23 24">
    <name type="scientific">Prochlorococcus marinus XMU1408</name>
    <dbReference type="NCBI Taxonomy" id="2213228"/>
    <lineage>
        <taxon>Bacteria</taxon>
        <taxon>Bacillati</taxon>
        <taxon>Cyanobacteriota</taxon>
        <taxon>Cyanophyceae</taxon>
        <taxon>Synechococcales</taxon>
        <taxon>Prochlorococcaceae</taxon>
        <taxon>Prochlorococcus</taxon>
    </lineage>
</organism>
<evidence type="ECO:0000256" key="10">
    <source>
        <dbReference type="ARBA" id="ARBA00023027"/>
    </source>
</evidence>
<dbReference type="InterPro" id="IPR030677">
    <property type="entry name" value="Nnr"/>
</dbReference>